<comment type="caution">
    <text evidence="2">The sequence shown here is derived from an EMBL/GenBank/DDBJ whole genome shotgun (WGS) entry which is preliminary data.</text>
</comment>
<evidence type="ECO:0000313" key="3">
    <source>
        <dbReference type="Proteomes" id="UP001230328"/>
    </source>
</evidence>
<feature type="compositionally biased region" description="Polar residues" evidence="1">
    <location>
        <begin position="19"/>
        <end position="30"/>
    </location>
</feature>
<keyword evidence="3" id="KW-1185">Reference proteome</keyword>
<sequence length="74" mass="7582">MKKKASTPLSAVDSDLASPISTFASSTPRSASACARSDSGVAYEGAYVRTAGQERVDDRSALLASAAEDGDRAE</sequence>
<dbReference type="EMBL" id="JAUSZI010000002">
    <property type="protein sequence ID" value="MDQ1022802.1"/>
    <property type="molecule type" value="Genomic_DNA"/>
</dbReference>
<reference evidence="2 3" key="1">
    <citation type="submission" date="2023-07" db="EMBL/GenBank/DDBJ databases">
        <title>Comparative genomics of wheat-associated soil bacteria to identify genetic determinants of phenazine resistance.</title>
        <authorList>
            <person name="Mouncey N."/>
        </authorList>
    </citation>
    <scope>NUCLEOTIDE SEQUENCE [LARGE SCALE GENOMIC DNA]</scope>
    <source>
        <strain evidence="2 3">V2I4</strain>
    </source>
</reference>
<evidence type="ECO:0000256" key="1">
    <source>
        <dbReference type="SAM" id="MobiDB-lite"/>
    </source>
</evidence>
<organism evidence="2 3">
    <name type="scientific">Streptomyces umbrinus</name>
    <dbReference type="NCBI Taxonomy" id="67370"/>
    <lineage>
        <taxon>Bacteria</taxon>
        <taxon>Bacillati</taxon>
        <taxon>Actinomycetota</taxon>
        <taxon>Actinomycetes</taxon>
        <taxon>Kitasatosporales</taxon>
        <taxon>Streptomycetaceae</taxon>
        <taxon>Streptomyces</taxon>
        <taxon>Streptomyces phaeochromogenes group</taxon>
    </lineage>
</organism>
<name>A0ABU0SGW7_9ACTN</name>
<dbReference type="Proteomes" id="UP001230328">
    <property type="component" value="Unassembled WGS sequence"/>
</dbReference>
<gene>
    <name evidence="2" type="ORF">QF035_000384</name>
</gene>
<feature type="region of interest" description="Disordered" evidence="1">
    <location>
        <begin position="17"/>
        <end position="38"/>
    </location>
</feature>
<accession>A0ABU0SGW7</accession>
<proteinExistence type="predicted"/>
<protein>
    <submittedName>
        <fullName evidence="2">Uncharacterized protein</fullName>
    </submittedName>
</protein>
<evidence type="ECO:0000313" key="2">
    <source>
        <dbReference type="EMBL" id="MDQ1022802.1"/>
    </source>
</evidence>